<dbReference type="Pfam" id="PF09374">
    <property type="entry name" value="PG_binding_3"/>
    <property type="match status" value="1"/>
</dbReference>
<evidence type="ECO:0000313" key="4">
    <source>
        <dbReference type="Proteomes" id="UP000093514"/>
    </source>
</evidence>
<feature type="domain" description="Peptidoglycan binding" evidence="2">
    <location>
        <begin position="97"/>
        <end position="166"/>
    </location>
</feature>
<dbReference type="SUPFAM" id="SSF53955">
    <property type="entry name" value="Lysozyme-like"/>
    <property type="match status" value="1"/>
</dbReference>
<accession>A0A1C0A8J5</accession>
<dbReference type="InterPro" id="IPR018537">
    <property type="entry name" value="Peptidoglycan-bd_3"/>
</dbReference>
<reference evidence="4" key="1">
    <citation type="submission" date="2016-07" db="EMBL/GenBank/DDBJ databases">
        <authorList>
            <person name="Florea S."/>
            <person name="Webb J.S."/>
            <person name="Jaromczyk J."/>
            <person name="Schardl C.L."/>
        </authorList>
    </citation>
    <scope>NUCLEOTIDE SEQUENCE [LARGE SCALE GENOMIC DNA]</scope>
    <source>
        <strain evidence="4">Z6</strain>
    </source>
</reference>
<reference evidence="3 4" key="2">
    <citation type="submission" date="2016-08" db="EMBL/GenBank/DDBJ databases">
        <title>Orenia metallireducens sp. nov. strain Z6, a Novel Metal-reducing Firmicute from the Deep Subsurface.</title>
        <authorList>
            <person name="Maxim B.I."/>
            <person name="Kenneth K."/>
            <person name="Flynn T.M."/>
            <person name="Oloughlin E.J."/>
            <person name="Locke R.A."/>
            <person name="Weber J.R."/>
            <person name="Egan S.M."/>
            <person name="Mackie R.I."/>
            <person name="Cann I.K."/>
        </authorList>
    </citation>
    <scope>NUCLEOTIDE SEQUENCE [LARGE SCALE GENOMIC DNA]</scope>
    <source>
        <strain evidence="3 4">Z6</strain>
    </source>
</reference>
<dbReference type="EMBL" id="LWDV01000009">
    <property type="protein sequence ID" value="OCL26565.1"/>
    <property type="molecule type" value="Genomic_DNA"/>
</dbReference>
<dbReference type="Pfam" id="PF05838">
    <property type="entry name" value="Glyco_hydro_108"/>
    <property type="match status" value="1"/>
</dbReference>
<dbReference type="CDD" id="cd13926">
    <property type="entry name" value="N-acetylmuramidase_GH108"/>
    <property type="match status" value="1"/>
</dbReference>
<dbReference type="RefSeq" id="WP_068718522.1">
    <property type="nucleotide sequence ID" value="NZ_LWDV01000009.1"/>
</dbReference>
<dbReference type="OrthoDB" id="672438at2"/>
<evidence type="ECO:0000259" key="1">
    <source>
        <dbReference type="Pfam" id="PF05838"/>
    </source>
</evidence>
<organism evidence="3 4">
    <name type="scientific">Orenia metallireducens</name>
    <dbReference type="NCBI Taxonomy" id="1413210"/>
    <lineage>
        <taxon>Bacteria</taxon>
        <taxon>Bacillati</taxon>
        <taxon>Bacillota</taxon>
        <taxon>Clostridia</taxon>
        <taxon>Halanaerobiales</taxon>
        <taxon>Halobacteroidaceae</taxon>
        <taxon>Orenia</taxon>
    </lineage>
</organism>
<name>A0A1C0A8J5_9FIRM</name>
<sequence>MNEHFEKAFQKVLRFEGKYSDDEDDYGGKTKYGISKSVARKNGYQGDMKALSLNQAKEIYYQNYWINLNYHEIEHIDIAIECFEQAVNIGPKRATSNLQRAYNLLATEEITVDGIVGPNTLSGVNNSPYIFELLQLLNILQGERYISICEADNSQKKFIRGWLKRTLL</sequence>
<evidence type="ECO:0000259" key="2">
    <source>
        <dbReference type="Pfam" id="PF09374"/>
    </source>
</evidence>
<keyword evidence="4" id="KW-1185">Reference proteome</keyword>
<feature type="domain" description="TtsA-like Glycoside hydrolase family 108" evidence="1">
    <location>
        <begin position="9"/>
        <end position="90"/>
    </location>
</feature>
<dbReference type="AlphaFoldDB" id="A0A1C0A8J5"/>
<dbReference type="InterPro" id="IPR008565">
    <property type="entry name" value="TtsA-like_GH18_dom"/>
</dbReference>
<protein>
    <submittedName>
        <fullName evidence="3">Secretion activating protein</fullName>
    </submittedName>
</protein>
<dbReference type="Gene3D" id="1.20.141.10">
    <property type="entry name" value="Chitosanase, subunit A, domain 1"/>
    <property type="match status" value="1"/>
</dbReference>
<dbReference type="InterPro" id="IPR023346">
    <property type="entry name" value="Lysozyme-like_dom_sf"/>
</dbReference>
<comment type="caution">
    <text evidence="3">The sequence shown here is derived from an EMBL/GenBank/DDBJ whole genome shotgun (WGS) entry which is preliminary data.</text>
</comment>
<proteinExistence type="predicted"/>
<dbReference type="Proteomes" id="UP000093514">
    <property type="component" value="Unassembled WGS sequence"/>
</dbReference>
<evidence type="ECO:0000313" key="3">
    <source>
        <dbReference type="EMBL" id="OCL26565.1"/>
    </source>
</evidence>
<gene>
    <name evidence="3" type="ORF">U472_11285</name>
</gene>